<evidence type="ECO:0008006" key="4">
    <source>
        <dbReference type="Google" id="ProtNLM"/>
    </source>
</evidence>
<dbReference type="Gene3D" id="2.60.120.380">
    <property type="match status" value="1"/>
</dbReference>
<reference evidence="2 3" key="1">
    <citation type="submission" date="2017-08" db="EMBL/GenBank/DDBJ databases">
        <authorList>
            <person name="de Groot N.N."/>
        </authorList>
    </citation>
    <scope>NUCLEOTIDE SEQUENCE [LARGE SCALE GENOMIC DNA]</scope>
    <source>
        <strain evidence="2 3">JC85</strain>
    </source>
</reference>
<proteinExistence type="predicted"/>
<evidence type="ECO:0000313" key="2">
    <source>
        <dbReference type="EMBL" id="SOC39951.1"/>
    </source>
</evidence>
<feature type="signal peptide" evidence="1">
    <location>
        <begin position="1"/>
        <end position="21"/>
    </location>
</feature>
<dbReference type="AlphaFoldDB" id="A0A285UI79"/>
<accession>A0A285UI79</accession>
<evidence type="ECO:0000256" key="1">
    <source>
        <dbReference type="SAM" id="SignalP"/>
    </source>
</evidence>
<keyword evidence="1" id="KW-0732">Signal</keyword>
<keyword evidence="3" id="KW-1185">Reference proteome</keyword>
<name>A0A285UI79_9HYPH</name>
<sequence length="245" mass="25972">MRTGILTFAAVALLPVLAAVAAEQVVHFKPGATSATLDGTIKGYDGKDYRVGAKAGQAMSVLFEPNNQSCYFNVLPPGSNDVSIFTGSNSGNEFAANLEDTGDYVIRVYLMRNAARRNEQCKYKFTVEISAQATEAPDGSSNDALVPGTNFNATSDIPCSRVAGQPSTRCRAGVVRRGDGNSDVTVFWPDGGSRTLFFKGGEFTGADSSEADGDVKTSSSLENGLYLIRVGEQRFEVPDVLVVGD</sequence>
<protein>
    <recommendedName>
        <fullName evidence="4">DNA breaking-rejoining protein</fullName>
    </recommendedName>
</protein>
<evidence type="ECO:0000313" key="3">
    <source>
        <dbReference type="Proteomes" id="UP000219167"/>
    </source>
</evidence>
<feature type="chain" id="PRO_5012696212" description="DNA breaking-rejoining protein" evidence="1">
    <location>
        <begin position="22"/>
        <end position="245"/>
    </location>
</feature>
<gene>
    <name evidence="2" type="ORF">SAMN05892877_106276</name>
</gene>
<organism evidence="2 3">
    <name type="scientific">Rhizobium subbaraonis</name>
    <dbReference type="NCBI Taxonomy" id="908946"/>
    <lineage>
        <taxon>Bacteria</taxon>
        <taxon>Pseudomonadati</taxon>
        <taxon>Pseudomonadota</taxon>
        <taxon>Alphaproteobacteria</taxon>
        <taxon>Hyphomicrobiales</taxon>
        <taxon>Rhizobiaceae</taxon>
        <taxon>Rhizobium/Agrobacterium group</taxon>
        <taxon>Rhizobium</taxon>
    </lineage>
</organism>
<dbReference type="Proteomes" id="UP000219167">
    <property type="component" value="Unassembled WGS sequence"/>
</dbReference>
<dbReference type="EMBL" id="OBQD01000006">
    <property type="protein sequence ID" value="SOC39951.1"/>
    <property type="molecule type" value="Genomic_DNA"/>
</dbReference>